<feature type="transmembrane region" description="Helical" evidence="13">
    <location>
        <begin position="13"/>
        <end position="30"/>
    </location>
</feature>
<evidence type="ECO:0000256" key="2">
    <source>
        <dbReference type="ARBA" id="ARBA00009819"/>
    </source>
</evidence>
<dbReference type="EMBL" id="SLWR01000014">
    <property type="protein sequence ID" value="TCO42377.1"/>
    <property type="molecule type" value="Genomic_DNA"/>
</dbReference>
<evidence type="ECO:0000256" key="11">
    <source>
        <dbReference type="ARBA" id="ARBA00023136"/>
    </source>
</evidence>
<dbReference type="RefSeq" id="WP_199237347.1">
    <property type="nucleotide sequence ID" value="NZ_SLWR01000014.1"/>
</dbReference>
<evidence type="ECO:0000256" key="12">
    <source>
        <dbReference type="SAM" id="MobiDB-lite"/>
    </source>
</evidence>
<evidence type="ECO:0000256" key="5">
    <source>
        <dbReference type="ARBA" id="ARBA00022617"/>
    </source>
</evidence>
<keyword evidence="11 13" id="KW-0472">Membrane</keyword>
<keyword evidence="5" id="KW-0349">Heme</keyword>
<dbReference type="Pfam" id="PF01654">
    <property type="entry name" value="Cyt_bd_oxida_I"/>
    <property type="match status" value="1"/>
</dbReference>
<evidence type="ECO:0000256" key="9">
    <source>
        <dbReference type="ARBA" id="ARBA00022989"/>
    </source>
</evidence>
<gene>
    <name evidence="14" type="ORF">EV646_114201</name>
</gene>
<dbReference type="GO" id="GO:0019646">
    <property type="term" value="P:aerobic electron transport chain"/>
    <property type="evidence" value="ECO:0007669"/>
    <property type="project" value="InterPro"/>
</dbReference>
<proteinExistence type="inferred from homology"/>
<keyword evidence="9 13" id="KW-1133">Transmembrane helix</keyword>
<evidence type="ECO:0000256" key="7">
    <source>
        <dbReference type="ARBA" id="ARBA00022723"/>
    </source>
</evidence>
<keyword evidence="3" id="KW-0813">Transport</keyword>
<evidence type="ECO:0000256" key="1">
    <source>
        <dbReference type="ARBA" id="ARBA00004651"/>
    </source>
</evidence>
<organism evidence="14 15">
    <name type="scientific">Kribbella antiqua</name>
    <dbReference type="NCBI Taxonomy" id="2512217"/>
    <lineage>
        <taxon>Bacteria</taxon>
        <taxon>Bacillati</taxon>
        <taxon>Actinomycetota</taxon>
        <taxon>Actinomycetes</taxon>
        <taxon>Propionibacteriales</taxon>
        <taxon>Kribbellaceae</taxon>
        <taxon>Kribbella</taxon>
    </lineage>
</organism>
<evidence type="ECO:0000313" key="14">
    <source>
        <dbReference type="EMBL" id="TCO42377.1"/>
    </source>
</evidence>
<name>A0A4R2IDJ1_9ACTN</name>
<evidence type="ECO:0000256" key="3">
    <source>
        <dbReference type="ARBA" id="ARBA00022448"/>
    </source>
</evidence>
<comment type="similarity">
    <text evidence="2">Belongs to the cytochrome ubiquinol oxidase subunit 1 family.</text>
</comment>
<keyword evidence="6 13" id="KW-0812">Transmembrane</keyword>
<keyword evidence="4" id="KW-1003">Cell membrane</keyword>
<comment type="caution">
    <text evidence="14">The sequence shown here is derived from an EMBL/GenBank/DDBJ whole genome shotgun (WGS) entry which is preliminary data.</text>
</comment>
<dbReference type="GO" id="GO:0009055">
    <property type="term" value="F:electron transfer activity"/>
    <property type="evidence" value="ECO:0007669"/>
    <property type="project" value="InterPro"/>
</dbReference>
<evidence type="ECO:0000256" key="8">
    <source>
        <dbReference type="ARBA" id="ARBA00022982"/>
    </source>
</evidence>
<feature type="non-terminal residue" evidence="14">
    <location>
        <position position="1"/>
    </location>
</feature>
<dbReference type="Proteomes" id="UP000295573">
    <property type="component" value="Unassembled WGS sequence"/>
</dbReference>
<evidence type="ECO:0000256" key="4">
    <source>
        <dbReference type="ARBA" id="ARBA00022475"/>
    </source>
</evidence>
<accession>A0A4R2IDJ1</accession>
<comment type="subcellular location">
    <subcellularLocation>
        <location evidence="1">Cell membrane</location>
        <topology evidence="1">Multi-pass membrane protein</topology>
    </subcellularLocation>
</comment>
<keyword evidence="15" id="KW-1185">Reference proteome</keyword>
<dbReference type="AlphaFoldDB" id="A0A4R2IDJ1"/>
<keyword evidence="10" id="KW-0408">Iron</keyword>
<evidence type="ECO:0000313" key="15">
    <source>
        <dbReference type="Proteomes" id="UP000295573"/>
    </source>
</evidence>
<protein>
    <submittedName>
        <fullName evidence="14">Bd-type cytochrome oxidase subunit I</fullName>
    </submittedName>
</protein>
<feature type="region of interest" description="Disordered" evidence="12">
    <location>
        <begin position="43"/>
        <end position="68"/>
    </location>
</feature>
<dbReference type="GO" id="GO:0005886">
    <property type="term" value="C:plasma membrane"/>
    <property type="evidence" value="ECO:0007669"/>
    <property type="project" value="UniProtKB-SubCell"/>
</dbReference>
<evidence type="ECO:0000256" key="13">
    <source>
        <dbReference type="SAM" id="Phobius"/>
    </source>
</evidence>
<sequence>ASGVSPGTTSAEVITSLAGFTVLYGVLAVVETKLMFRTIRKGLAGTDTPAEPEPDAPDDAAKPLSFAY</sequence>
<evidence type="ECO:0000256" key="6">
    <source>
        <dbReference type="ARBA" id="ARBA00022692"/>
    </source>
</evidence>
<dbReference type="GO" id="GO:0046872">
    <property type="term" value="F:metal ion binding"/>
    <property type="evidence" value="ECO:0007669"/>
    <property type="project" value="UniProtKB-KW"/>
</dbReference>
<dbReference type="InterPro" id="IPR002585">
    <property type="entry name" value="Cyt-d_ubiquinol_oxidase_su_1"/>
</dbReference>
<reference evidence="14 15" key="1">
    <citation type="journal article" date="2015" name="Stand. Genomic Sci.">
        <title>Genomic Encyclopedia of Bacterial and Archaeal Type Strains, Phase III: the genomes of soil and plant-associated and newly described type strains.</title>
        <authorList>
            <person name="Whitman W.B."/>
            <person name="Woyke T."/>
            <person name="Klenk H.P."/>
            <person name="Zhou Y."/>
            <person name="Lilburn T.G."/>
            <person name="Beck B.J."/>
            <person name="De Vos P."/>
            <person name="Vandamme P."/>
            <person name="Eisen J.A."/>
            <person name="Garrity G."/>
            <person name="Hugenholtz P."/>
            <person name="Kyrpides N.C."/>
        </authorList>
    </citation>
    <scope>NUCLEOTIDE SEQUENCE [LARGE SCALE GENOMIC DNA]</scope>
    <source>
        <strain evidence="14 15">VKM Ac-2541</strain>
    </source>
</reference>
<dbReference type="GO" id="GO:0070069">
    <property type="term" value="C:cytochrome complex"/>
    <property type="evidence" value="ECO:0007669"/>
    <property type="project" value="InterPro"/>
</dbReference>
<keyword evidence="7" id="KW-0479">Metal-binding</keyword>
<evidence type="ECO:0000256" key="10">
    <source>
        <dbReference type="ARBA" id="ARBA00023004"/>
    </source>
</evidence>
<keyword evidence="8" id="KW-0249">Electron transport</keyword>